<organism evidence="2 3">
    <name type="scientific">Opitutus terrae (strain DSM 11246 / JCM 15787 / PB90-1)</name>
    <dbReference type="NCBI Taxonomy" id="452637"/>
    <lineage>
        <taxon>Bacteria</taxon>
        <taxon>Pseudomonadati</taxon>
        <taxon>Verrucomicrobiota</taxon>
        <taxon>Opitutia</taxon>
        <taxon>Opitutales</taxon>
        <taxon>Opitutaceae</taxon>
        <taxon>Opitutus</taxon>
    </lineage>
</organism>
<dbReference type="Pfam" id="PF11175">
    <property type="entry name" value="DUF2961"/>
    <property type="match status" value="1"/>
</dbReference>
<dbReference type="STRING" id="452637.Oter_4520"/>
<dbReference type="HOGENOM" id="CLU_026223_0_0_0"/>
<evidence type="ECO:0000313" key="3">
    <source>
        <dbReference type="Proteomes" id="UP000007013"/>
    </source>
</evidence>
<evidence type="ECO:0000256" key="1">
    <source>
        <dbReference type="SAM" id="MobiDB-lite"/>
    </source>
</evidence>
<dbReference type="Proteomes" id="UP000007013">
    <property type="component" value="Chromosome"/>
</dbReference>
<dbReference type="KEGG" id="ote:Oter_4520"/>
<feature type="region of interest" description="Disordered" evidence="1">
    <location>
        <begin position="51"/>
        <end position="70"/>
    </location>
</feature>
<evidence type="ECO:0000313" key="2">
    <source>
        <dbReference type="EMBL" id="ACB77791.1"/>
    </source>
</evidence>
<keyword evidence="3" id="KW-1185">Reference proteome</keyword>
<reference evidence="2 3" key="1">
    <citation type="journal article" date="2011" name="J. Bacteriol.">
        <title>Genome sequence of the verrucomicrobium Opitutus terrae PB90-1, an abundant inhabitant of rice paddy soil ecosystems.</title>
        <authorList>
            <person name="van Passel M.W."/>
            <person name="Kant R."/>
            <person name="Palva A."/>
            <person name="Copeland A."/>
            <person name="Lucas S."/>
            <person name="Lapidus A."/>
            <person name="Glavina del Rio T."/>
            <person name="Pitluck S."/>
            <person name="Goltsman E."/>
            <person name="Clum A."/>
            <person name="Sun H."/>
            <person name="Schmutz J."/>
            <person name="Larimer F.W."/>
            <person name="Land M.L."/>
            <person name="Hauser L."/>
            <person name="Kyrpides N."/>
            <person name="Mikhailova N."/>
            <person name="Richardson P.P."/>
            <person name="Janssen P.H."/>
            <person name="de Vos W.M."/>
            <person name="Smidt H."/>
        </authorList>
    </citation>
    <scope>NUCLEOTIDE SEQUENCE [LARGE SCALE GENOMIC DNA]</scope>
    <source>
        <strain evidence="3">DSM 11246 / JCM 15787 / PB90-1</strain>
    </source>
</reference>
<dbReference type="InterPro" id="IPR021345">
    <property type="entry name" value="DUF2961"/>
</dbReference>
<dbReference type="EMBL" id="CP001032">
    <property type="protein sequence ID" value="ACB77791.1"/>
    <property type="molecule type" value="Genomic_DNA"/>
</dbReference>
<dbReference type="Gene3D" id="2.60.120.1390">
    <property type="match status" value="2"/>
</dbReference>
<name>B1ZQ70_OPITP</name>
<dbReference type="AlphaFoldDB" id="B1ZQ70"/>
<accession>B1ZQ70</accession>
<evidence type="ECO:0008006" key="4">
    <source>
        <dbReference type="Google" id="ProtNLM"/>
    </source>
</evidence>
<protein>
    <recommendedName>
        <fullName evidence="4">DUF2961 domain-containing protein</fullName>
    </recommendedName>
</protein>
<dbReference type="eggNOG" id="COG4030">
    <property type="taxonomic scope" value="Bacteria"/>
</dbReference>
<gene>
    <name evidence="2" type="ordered locus">Oter_4520</name>
</gene>
<proteinExistence type="predicted"/>
<sequence>MFPLLIAWLLTSAAMLGAEEIRDVSWFLQRMRSVEHLAELENSHTALASTWDRTGANGDGGDFKDLRPPTATEPGRNILLDVDGPGCIHRIFLGVLGPQQQGTRIQIFLDGLSAPTIDLPITEFFDYQNGPLPYPLVFFKSYPGTLFPIPFAQHCLVQLVNADYGKPDWNDARWSNYWQITYTRYSESVKVKSLTWPLSEAEKREALATREAWLLAESSAPLPPAQWDAEHSTALAPHETLSFDLPGTGVIRQLRVQLEPATPQVLEAVRLQLTWDGAAEPSVDVPVGYFFGHVHGGLGQVLQSPAAVNGPSGPLHPDNWDLVPYSTTFHSLLLGTTDREAYACFPMPFAHGARVKLVNTGDVAVSLARVRLQLERREKLPPDWGRFHATWTHSLADTADTPRVGPKQVPVKTVLQRSGAGKYVGVMLSIDWPSYAWWGEGDWLIWSDEAGWPPSYHGTGSEEYFNSGWCRFDRKAVSGFVTLRPGHPTVYSFHLNDAFQFRKSIRVVEEQMGHKLIGEGHPRWINTAFWYGREPQPAGSD</sequence>